<dbReference type="PANTHER" id="PTHR14614:SF132">
    <property type="entry name" value="PROTEIN-LYSINE METHYLTRANSFERASE C42C1.13"/>
    <property type="match status" value="1"/>
</dbReference>
<accession>A0A439D7Q1</accession>
<evidence type="ECO:0000313" key="2">
    <source>
        <dbReference type="Proteomes" id="UP000286045"/>
    </source>
</evidence>
<comment type="caution">
    <text evidence="1">The sequence shown here is derived from an EMBL/GenBank/DDBJ whole genome shotgun (WGS) entry which is preliminary data.</text>
</comment>
<dbReference type="Gene3D" id="3.40.50.150">
    <property type="entry name" value="Vaccinia Virus protein VP39"/>
    <property type="match status" value="1"/>
</dbReference>
<evidence type="ECO:0000313" key="1">
    <source>
        <dbReference type="EMBL" id="RWA10430.1"/>
    </source>
</evidence>
<dbReference type="PANTHER" id="PTHR14614">
    <property type="entry name" value="HEPATOCELLULAR CARCINOMA-ASSOCIATED ANTIGEN"/>
    <property type="match status" value="1"/>
</dbReference>
<dbReference type="STRING" id="363999.A0A439D7Q1"/>
<dbReference type="GO" id="GO:0005829">
    <property type="term" value="C:cytosol"/>
    <property type="evidence" value="ECO:0007669"/>
    <property type="project" value="TreeGrafter"/>
</dbReference>
<dbReference type="AlphaFoldDB" id="A0A439D7Q1"/>
<dbReference type="Pfam" id="PF10294">
    <property type="entry name" value="Methyltransf_16"/>
    <property type="match status" value="1"/>
</dbReference>
<proteinExistence type="predicted"/>
<dbReference type="EMBL" id="RYZI01000114">
    <property type="protein sequence ID" value="RWA10430.1"/>
    <property type="molecule type" value="Genomic_DNA"/>
</dbReference>
<dbReference type="SUPFAM" id="SSF53335">
    <property type="entry name" value="S-adenosyl-L-methionine-dependent methyltransferases"/>
    <property type="match status" value="1"/>
</dbReference>
<organism evidence="1 2">
    <name type="scientific">Xylaria grammica</name>
    <dbReference type="NCBI Taxonomy" id="363999"/>
    <lineage>
        <taxon>Eukaryota</taxon>
        <taxon>Fungi</taxon>
        <taxon>Dikarya</taxon>
        <taxon>Ascomycota</taxon>
        <taxon>Pezizomycotina</taxon>
        <taxon>Sordariomycetes</taxon>
        <taxon>Xylariomycetidae</taxon>
        <taxon>Xylariales</taxon>
        <taxon>Xylariaceae</taxon>
        <taxon>Xylaria</taxon>
    </lineage>
</organism>
<dbReference type="Proteomes" id="UP000286045">
    <property type="component" value="Unassembled WGS sequence"/>
</dbReference>
<dbReference type="InterPro" id="IPR029063">
    <property type="entry name" value="SAM-dependent_MTases_sf"/>
</dbReference>
<name>A0A439D7Q1_9PEZI</name>
<reference evidence="1 2" key="1">
    <citation type="submission" date="2018-12" db="EMBL/GenBank/DDBJ databases">
        <title>Draft genome sequence of Xylaria grammica IHI A82.</title>
        <authorList>
            <person name="Buettner E."/>
            <person name="Kellner H."/>
        </authorList>
    </citation>
    <scope>NUCLEOTIDE SEQUENCE [LARGE SCALE GENOMIC DNA]</scope>
    <source>
        <strain evidence="1 2">IHI A82</strain>
    </source>
</reference>
<sequence>MHYIRLLRPAKIQSSAGGPVASLLFTITTDLGDSFLCPGDGSIDLVVAAEDSSADPADPAAVQLRGRQTCRYKWKTGMRVLDAKVRLWPGLKKETVNCRIAIYPAQQRPRETTTPLGALHVGDVLPWRIGADETLKTGVVMPATFEFVNGVCAPVSVRTLGLGTSRFNGDGATEKESNLQFEEDIGESIARHIWDAGVVTSAYLADTCSSPESIRKVLPIVNESFNVLELGSGVGILGITIAAIIAKIAAIRGQTPKNARVLLTDLEEAEERARSNIARAESALTCNPTDGTNVAIKYENLDWDEGREGRFGSLVAATPWDLVVLSDCTYNVDSLPALVGTLNALHAAKERHLDAVGGGPVKSSVLLATKPRHSSEEALFGLLEDQSWAYRVVKEIPLPKIGEEDEVVQIYLLEKGGHII</sequence>
<gene>
    <name evidence="1" type="ORF">EKO27_g4664</name>
</gene>
<keyword evidence="2" id="KW-1185">Reference proteome</keyword>
<protein>
    <submittedName>
        <fullName evidence="1">Uncharacterized protein</fullName>
    </submittedName>
</protein>
<dbReference type="GO" id="GO:0008757">
    <property type="term" value="F:S-adenosylmethionine-dependent methyltransferase activity"/>
    <property type="evidence" value="ECO:0007669"/>
    <property type="project" value="UniProtKB-ARBA"/>
</dbReference>
<dbReference type="InterPro" id="IPR019410">
    <property type="entry name" value="Methyltransf_16"/>
</dbReference>